<dbReference type="Pfam" id="PF08263">
    <property type="entry name" value="LRRNT_2"/>
    <property type="match status" value="1"/>
</dbReference>
<dbReference type="Pfam" id="PF13855">
    <property type="entry name" value="LRR_8"/>
    <property type="match status" value="1"/>
</dbReference>
<dbReference type="SUPFAM" id="SSF56112">
    <property type="entry name" value="Protein kinase-like (PK-like)"/>
    <property type="match status" value="1"/>
</dbReference>
<keyword evidence="9" id="KW-0325">Glycoprotein</keyword>
<dbReference type="Gene3D" id="3.80.10.10">
    <property type="entry name" value="Ribonuclease Inhibitor"/>
    <property type="match status" value="4"/>
</dbReference>
<evidence type="ECO:0000256" key="5">
    <source>
        <dbReference type="ARBA" id="ARBA00022729"/>
    </source>
</evidence>
<keyword evidence="7 10" id="KW-1133">Transmembrane helix</keyword>
<dbReference type="Gene3D" id="3.30.200.20">
    <property type="entry name" value="Phosphorylase Kinase, domain 1"/>
    <property type="match status" value="1"/>
</dbReference>
<dbReference type="InterPro" id="IPR032675">
    <property type="entry name" value="LRR_dom_sf"/>
</dbReference>
<dbReference type="Gene3D" id="1.10.510.10">
    <property type="entry name" value="Transferase(Phosphotransferase) domain 1"/>
    <property type="match status" value="1"/>
</dbReference>
<accession>A0A5J9T817</accession>
<dbReference type="GO" id="GO:0016020">
    <property type="term" value="C:membrane"/>
    <property type="evidence" value="ECO:0007669"/>
    <property type="project" value="UniProtKB-SubCell"/>
</dbReference>
<evidence type="ECO:0000256" key="7">
    <source>
        <dbReference type="ARBA" id="ARBA00022989"/>
    </source>
</evidence>
<dbReference type="SMART" id="SM00369">
    <property type="entry name" value="LRR_TYP"/>
    <property type="match status" value="7"/>
</dbReference>
<dbReference type="PROSITE" id="PS00108">
    <property type="entry name" value="PROTEIN_KINASE_ST"/>
    <property type="match status" value="1"/>
</dbReference>
<dbReference type="GO" id="GO:0004672">
    <property type="term" value="F:protein kinase activity"/>
    <property type="evidence" value="ECO:0007669"/>
    <property type="project" value="InterPro"/>
</dbReference>
<protein>
    <recommendedName>
        <fullName evidence="11">Protein kinase domain-containing protein</fullName>
    </recommendedName>
</protein>
<keyword evidence="4 10" id="KW-0812">Transmembrane</keyword>
<proteinExistence type="inferred from homology"/>
<keyword evidence="8 10" id="KW-0472">Membrane</keyword>
<evidence type="ECO:0000313" key="13">
    <source>
        <dbReference type="Proteomes" id="UP000324897"/>
    </source>
</evidence>
<evidence type="ECO:0000259" key="11">
    <source>
        <dbReference type="PROSITE" id="PS50011"/>
    </source>
</evidence>
<comment type="subcellular location">
    <subcellularLocation>
        <location evidence="1">Membrane</location>
        <topology evidence="1">Single-pass membrane protein</topology>
    </subcellularLocation>
</comment>
<dbReference type="AlphaFoldDB" id="A0A5J9T817"/>
<feature type="domain" description="Protein kinase" evidence="11">
    <location>
        <begin position="716"/>
        <end position="987"/>
    </location>
</feature>
<dbReference type="InterPro" id="IPR001611">
    <property type="entry name" value="Leu-rich_rpt"/>
</dbReference>
<comment type="similarity">
    <text evidence="2">Belongs to the protein kinase superfamily. Ser/Thr protein kinase family.</text>
</comment>
<dbReference type="SUPFAM" id="SSF52058">
    <property type="entry name" value="L domain-like"/>
    <property type="match status" value="2"/>
</dbReference>
<dbReference type="SUPFAM" id="SSF52047">
    <property type="entry name" value="RNI-like"/>
    <property type="match status" value="1"/>
</dbReference>
<reference evidence="12 13" key="1">
    <citation type="journal article" date="2019" name="Sci. Rep.">
        <title>A high-quality genome of Eragrostis curvula grass provides insights into Poaceae evolution and supports new strategies to enhance forage quality.</title>
        <authorList>
            <person name="Carballo J."/>
            <person name="Santos B.A.C.M."/>
            <person name="Zappacosta D."/>
            <person name="Garbus I."/>
            <person name="Selva J.P."/>
            <person name="Gallo C.A."/>
            <person name="Diaz A."/>
            <person name="Albertini E."/>
            <person name="Caccamo M."/>
            <person name="Echenique V."/>
        </authorList>
    </citation>
    <scope>NUCLEOTIDE SEQUENCE [LARGE SCALE GENOMIC DNA]</scope>
    <source>
        <strain evidence="13">cv. Victoria</strain>
        <tissue evidence="12">Leaf</tissue>
    </source>
</reference>
<dbReference type="Proteomes" id="UP000324897">
    <property type="component" value="Unassembled WGS sequence"/>
</dbReference>
<dbReference type="GO" id="GO:0005524">
    <property type="term" value="F:ATP binding"/>
    <property type="evidence" value="ECO:0007669"/>
    <property type="project" value="InterPro"/>
</dbReference>
<sequence>MALAGAEANKSEIDRQSLLCFKSGINSDPLGILNSWLDTSLNFCYWPGVTCGTGIPTRVVSLDLISAHLGGQISGCVANLTSLSQINLTGNLLSGPIPEELGTLQQLQTLMLAGNRFEGNIPDSLGTTLSLSYVNLANNSLIGKIPHSLANCSSLHTLILSRNNLDGELPATLFSSLPRLATIDLQMNSLTGVIPPFAKVTSLKYLCVTENFLSGSIPPSIGNVSSLHSIFLGQNKFTGQIPERFTHIPELISLDLSFNRLSGHVPSSIYNKSSLKYLNVGSNFLVGRLPSDIGYSLPYLEVLIMQNNKLEGLIPSSLGNASDLQMLDLSNNSLHGLIPSFGSLANMHQVLLGSNWLQGHDWTFLASLTNCTKLTKLSLEKNMLKASLPRSVCNLSSNLEYLALGSNQISGSIPVEIGNLVSLTFLGMENNFLSGSIPPTIGKLHDLYIINLSKNKLSGRIPTSIGDIVLLGKLFLDDNILSGSIPSSLGRCLGLLQLNLSSNSLDGFLPEELFTGPPLSFGVDLSHNSLTGPLPILAMGQLEDISLFNVSNNRLSGEIPKNLLSISQYIDLSTNELSGNVPEFFGYHSSGQIDLSYNNFEGPLPSSWASANPSVVHLHGNVRLCSNFSMLELPPCYGISDTRIKTHKNHKNLVPFLAAGVGAAVTIAFLLLMFCFVTLWKKLEVDTRRDVRRLPSYKEILKKISYGDIAKATEWFSPLHRISSTRTGSVYVGRFKFDTDIVAIKVFNLNEHGAHESYFTECEVQRSVRHRNILKSMTLCSTLDTLSNEFKALVFPFMANGSLERWLHPRQQSERTISLGQRICIAMDVASAVDYLHNQVVPPLVHCDLKPNNILLDYDMVALVGDFGSAKFLSPGSSSLNHFIRVNGTIGYLAPEMHMGKQPTDEMFVDGLSLHNYAESKFPDRVAEILDPYFAAPEEDGCAGVWMQSYVIPLVTLGLSCSKESAKDRPGMQYVCAKLSGIKEAYLESRRECLNT</sequence>
<dbReference type="InterPro" id="IPR013210">
    <property type="entry name" value="LRR_N_plant-typ"/>
</dbReference>
<dbReference type="Gramene" id="TVU07424">
    <property type="protein sequence ID" value="TVU07424"/>
    <property type="gene ID" value="EJB05_47479"/>
</dbReference>
<dbReference type="InterPro" id="IPR051809">
    <property type="entry name" value="Plant_receptor-like_S/T_kinase"/>
</dbReference>
<keyword evidence="3" id="KW-0433">Leucine-rich repeat</keyword>
<dbReference type="PANTHER" id="PTHR27008:SF586">
    <property type="entry name" value="OS04G0226800 PROTEIN"/>
    <property type="match status" value="1"/>
</dbReference>
<dbReference type="InterPro" id="IPR003591">
    <property type="entry name" value="Leu-rich_rpt_typical-subtyp"/>
</dbReference>
<organism evidence="12 13">
    <name type="scientific">Eragrostis curvula</name>
    <name type="common">weeping love grass</name>
    <dbReference type="NCBI Taxonomy" id="38414"/>
    <lineage>
        <taxon>Eukaryota</taxon>
        <taxon>Viridiplantae</taxon>
        <taxon>Streptophyta</taxon>
        <taxon>Embryophyta</taxon>
        <taxon>Tracheophyta</taxon>
        <taxon>Spermatophyta</taxon>
        <taxon>Magnoliopsida</taxon>
        <taxon>Liliopsida</taxon>
        <taxon>Poales</taxon>
        <taxon>Poaceae</taxon>
        <taxon>PACMAD clade</taxon>
        <taxon>Chloridoideae</taxon>
        <taxon>Eragrostideae</taxon>
        <taxon>Eragrostidinae</taxon>
        <taxon>Eragrostis</taxon>
    </lineage>
</organism>
<evidence type="ECO:0000256" key="1">
    <source>
        <dbReference type="ARBA" id="ARBA00004167"/>
    </source>
</evidence>
<keyword evidence="13" id="KW-1185">Reference proteome</keyword>
<evidence type="ECO:0000256" key="6">
    <source>
        <dbReference type="ARBA" id="ARBA00022737"/>
    </source>
</evidence>
<dbReference type="InterPro" id="IPR011009">
    <property type="entry name" value="Kinase-like_dom_sf"/>
</dbReference>
<dbReference type="FunFam" id="3.80.10.10:FF:000041">
    <property type="entry name" value="LRR receptor-like serine/threonine-protein kinase ERECTA"/>
    <property type="match status" value="1"/>
</dbReference>
<evidence type="ECO:0000256" key="4">
    <source>
        <dbReference type="ARBA" id="ARBA00022692"/>
    </source>
</evidence>
<dbReference type="PROSITE" id="PS50011">
    <property type="entry name" value="PROTEIN_KINASE_DOM"/>
    <property type="match status" value="1"/>
</dbReference>
<evidence type="ECO:0000313" key="12">
    <source>
        <dbReference type="EMBL" id="TVU07424.1"/>
    </source>
</evidence>
<evidence type="ECO:0000256" key="2">
    <source>
        <dbReference type="ARBA" id="ARBA00008684"/>
    </source>
</evidence>
<comment type="caution">
    <text evidence="12">The sequence shown here is derived from an EMBL/GenBank/DDBJ whole genome shotgun (WGS) entry which is preliminary data.</text>
</comment>
<evidence type="ECO:0000256" key="3">
    <source>
        <dbReference type="ARBA" id="ARBA00022614"/>
    </source>
</evidence>
<feature type="non-terminal residue" evidence="12">
    <location>
        <position position="1"/>
    </location>
</feature>
<evidence type="ECO:0000256" key="10">
    <source>
        <dbReference type="SAM" id="Phobius"/>
    </source>
</evidence>
<dbReference type="FunFam" id="3.80.10.10:FF:000275">
    <property type="entry name" value="Leucine-rich repeat receptor-like protein kinase"/>
    <property type="match status" value="1"/>
</dbReference>
<dbReference type="Pfam" id="PF00560">
    <property type="entry name" value="LRR_1"/>
    <property type="match status" value="6"/>
</dbReference>
<dbReference type="Pfam" id="PF00069">
    <property type="entry name" value="Pkinase"/>
    <property type="match status" value="1"/>
</dbReference>
<evidence type="ECO:0000256" key="9">
    <source>
        <dbReference type="ARBA" id="ARBA00023180"/>
    </source>
</evidence>
<evidence type="ECO:0000256" key="8">
    <source>
        <dbReference type="ARBA" id="ARBA00023136"/>
    </source>
</evidence>
<name>A0A5J9T817_9POAL</name>
<feature type="transmembrane region" description="Helical" evidence="10">
    <location>
        <begin position="653"/>
        <end position="680"/>
    </location>
</feature>
<dbReference type="EMBL" id="RWGY01000045">
    <property type="protein sequence ID" value="TVU07424.1"/>
    <property type="molecule type" value="Genomic_DNA"/>
</dbReference>
<dbReference type="InterPro" id="IPR000719">
    <property type="entry name" value="Prot_kinase_dom"/>
</dbReference>
<dbReference type="OrthoDB" id="676979at2759"/>
<keyword evidence="6" id="KW-0677">Repeat</keyword>
<dbReference type="InterPro" id="IPR008271">
    <property type="entry name" value="Ser/Thr_kinase_AS"/>
</dbReference>
<dbReference type="GO" id="GO:0009791">
    <property type="term" value="P:post-embryonic development"/>
    <property type="evidence" value="ECO:0007669"/>
    <property type="project" value="UniProtKB-ARBA"/>
</dbReference>
<gene>
    <name evidence="12" type="ORF">EJB05_47479</name>
</gene>
<dbReference type="FunFam" id="3.80.10.10:FF:000233">
    <property type="entry name" value="Leucine-rich repeat receptor-like protein kinase TDR"/>
    <property type="match status" value="1"/>
</dbReference>
<dbReference type="SMART" id="SM00220">
    <property type="entry name" value="S_TKc"/>
    <property type="match status" value="1"/>
</dbReference>
<keyword evidence="5" id="KW-0732">Signal</keyword>
<dbReference type="PANTHER" id="PTHR27008">
    <property type="entry name" value="OS04G0122200 PROTEIN"/>
    <property type="match status" value="1"/>
</dbReference>